<protein>
    <submittedName>
        <fullName evidence="2">Uncharacterized protein</fullName>
    </submittedName>
</protein>
<keyword evidence="1" id="KW-0812">Transmembrane</keyword>
<sequence length="41" mass="4294">MAGDGAISVYMGVQFGLAFGLAYAAATIVALPFIFSDFYNL</sequence>
<dbReference type="EMBL" id="AKWN02000509">
    <property type="protein sequence ID" value="EMP04611.1"/>
    <property type="molecule type" value="Genomic_DNA"/>
</dbReference>
<comment type="caution">
    <text evidence="2">The sequence shown here is derived from an EMBL/GenBank/DDBJ whole genome shotgun (WGS) entry which is preliminary data.</text>
</comment>
<dbReference type="Proteomes" id="UP000012117">
    <property type="component" value="Unassembled WGS sequence"/>
</dbReference>
<evidence type="ECO:0000256" key="1">
    <source>
        <dbReference type="SAM" id="Phobius"/>
    </source>
</evidence>
<dbReference type="AlphaFoldDB" id="M6ZER8"/>
<keyword evidence="1" id="KW-1133">Transmembrane helix</keyword>
<name>M6ZER8_LEPIR</name>
<accession>M6ZER8</accession>
<proteinExistence type="predicted"/>
<organism evidence="2 3">
    <name type="scientific">Leptospira interrogans serovar Pyrogenes str. 200701872</name>
    <dbReference type="NCBI Taxonomy" id="1193029"/>
    <lineage>
        <taxon>Bacteria</taxon>
        <taxon>Pseudomonadati</taxon>
        <taxon>Spirochaetota</taxon>
        <taxon>Spirochaetia</taxon>
        <taxon>Leptospirales</taxon>
        <taxon>Leptospiraceae</taxon>
        <taxon>Leptospira</taxon>
    </lineage>
</organism>
<evidence type="ECO:0000313" key="3">
    <source>
        <dbReference type="Proteomes" id="UP000012117"/>
    </source>
</evidence>
<gene>
    <name evidence="2" type="ORF">LEP1GSC124_4524</name>
</gene>
<dbReference type="BioCyc" id="LINT1193029:G11R4-567-MONOMER"/>
<evidence type="ECO:0000313" key="2">
    <source>
        <dbReference type="EMBL" id="EMP04611.1"/>
    </source>
</evidence>
<feature type="transmembrane region" description="Helical" evidence="1">
    <location>
        <begin position="12"/>
        <end position="35"/>
    </location>
</feature>
<reference evidence="2 3" key="1">
    <citation type="submission" date="2013-01" db="EMBL/GenBank/DDBJ databases">
        <authorList>
            <person name="Harkins D.M."/>
            <person name="Durkin A.S."/>
            <person name="Brinkac L.M."/>
            <person name="Haft D.H."/>
            <person name="Selengut J.D."/>
            <person name="Sanka R."/>
            <person name="DePew J."/>
            <person name="Purushe J."/>
            <person name="Picardeau M."/>
            <person name="Werts C."/>
            <person name="Goarant C."/>
            <person name="Vinetz J.M."/>
            <person name="Sutton G.G."/>
            <person name="Nierman W.C."/>
            <person name="Fouts D.E."/>
        </authorList>
    </citation>
    <scope>NUCLEOTIDE SEQUENCE [LARGE SCALE GENOMIC DNA]</scope>
    <source>
        <strain evidence="2 3">200701872</strain>
    </source>
</reference>
<keyword evidence="1" id="KW-0472">Membrane</keyword>